<dbReference type="PANTHER" id="PTHR43488:SF2">
    <property type="entry name" value="GLUTAMATE-PYRUVATE AMINOTRANSFERASE ALAA"/>
    <property type="match status" value="1"/>
</dbReference>
<dbReference type="KEGG" id="nir:NSED_00360"/>
<evidence type="ECO:0000313" key="8">
    <source>
        <dbReference type="Proteomes" id="UP000006100"/>
    </source>
</evidence>
<evidence type="ECO:0000313" key="7">
    <source>
        <dbReference type="EMBL" id="AFS81884.1"/>
    </source>
</evidence>
<dbReference type="InterPro" id="IPR004838">
    <property type="entry name" value="NHTrfase_class1_PyrdxlP-BS"/>
</dbReference>
<dbReference type="Gene3D" id="3.90.1150.10">
    <property type="entry name" value="Aspartate Aminotransferase, domain 1"/>
    <property type="match status" value="1"/>
</dbReference>
<dbReference type="InterPro" id="IPR015424">
    <property type="entry name" value="PyrdxlP-dep_Trfase"/>
</dbReference>
<dbReference type="PROSITE" id="PS00105">
    <property type="entry name" value="AA_TRANSFER_CLASS_1"/>
    <property type="match status" value="1"/>
</dbReference>
<comment type="cofactor">
    <cofactor evidence="1 5">
        <name>pyridoxal 5'-phosphate</name>
        <dbReference type="ChEBI" id="CHEBI:597326"/>
    </cofactor>
</comment>
<keyword evidence="8" id="KW-1185">Reference proteome</keyword>
<dbReference type="InterPro" id="IPR015422">
    <property type="entry name" value="PyrdxlP-dep_Trfase_small"/>
</dbReference>
<comment type="similarity">
    <text evidence="5">Belongs to the class-I pyridoxal-phosphate-dependent aminotransferase family.</text>
</comment>
<dbReference type="STRING" id="1229909.NSED_00360"/>
<dbReference type="HOGENOM" id="CLU_017584_4_2_2"/>
<dbReference type="NCBIfam" id="NF006230">
    <property type="entry name" value="PRK08363.1"/>
    <property type="match status" value="1"/>
</dbReference>
<gene>
    <name evidence="7" type="ORF">NSED_00360</name>
</gene>
<protein>
    <recommendedName>
        <fullName evidence="5">Aminotransferase</fullName>
        <ecNumber evidence="5">2.6.1.-</ecNumber>
    </recommendedName>
</protein>
<dbReference type="SUPFAM" id="SSF53383">
    <property type="entry name" value="PLP-dependent transferases"/>
    <property type="match status" value="1"/>
</dbReference>
<dbReference type="CDD" id="cd00609">
    <property type="entry name" value="AAT_like"/>
    <property type="match status" value="1"/>
</dbReference>
<dbReference type="EC" id="2.6.1.-" evidence="5"/>
<dbReference type="GO" id="GO:0030170">
    <property type="term" value="F:pyridoxal phosphate binding"/>
    <property type="evidence" value="ECO:0007669"/>
    <property type="project" value="InterPro"/>
</dbReference>
<dbReference type="eggNOG" id="arCOG01131">
    <property type="taxonomic scope" value="Archaea"/>
</dbReference>
<dbReference type="InterPro" id="IPR004839">
    <property type="entry name" value="Aminotransferase_I/II_large"/>
</dbReference>
<accession>K0B8W4</accession>
<proteinExistence type="inferred from homology"/>
<name>K0B8W4_9ARCH</name>
<keyword evidence="2 5" id="KW-0032">Aminotransferase</keyword>
<dbReference type="GO" id="GO:0008483">
    <property type="term" value="F:transaminase activity"/>
    <property type="evidence" value="ECO:0007669"/>
    <property type="project" value="UniProtKB-KW"/>
</dbReference>
<feature type="domain" description="Aminotransferase class I/classII large" evidence="6">
    <location>
        <begin position="53"/>
        <end position="391"/>
    </location>
</feature>
<evidence type="ECO:0000259" key="6">
    <source>
        <dbReference type="Pfam" id="PF00155"/>
    </source>
</evidence>
<dbReference type="Pfam" id="PF00155">
    <property type="entry name" value="Aminotran_1_2"/>
    <property type="match status" value="1"/>
</dbReference>
<sequence>MQRVQTSKILTGVNICLDTLKVSKKVVGVEYAIRDIVLAARKVEQKGMQVDYLNIGDPVQFGFQPPENVKQALIDAINRGDNFYSTSEGLLELRQEIAKKENAKGLSIGADEILITNGVSEGLDMVISSIVEEGDEVLLPGPYYPPYASYVRLHGGIPVEFAVDLNNSTPDIDDIKSKITSKTVAICLISPNNPTGVVFNEKALKELVEIANQHNLYIICDEIYDQIIFDEKFVGIGKVAGDSPVIILNGFSKVHLMSGWRIGYIAFNQSPQLDELREHLPKLARVRIATSLPVQYAALESLRGPQDYISDFVSEMKKHRDFVVKRLNEMPGLSCPTPKGAFYAFPKIEDKKFGTDKEFVTKLLEQKGVLTVHGSGFGEQYGSGHFRLVYLPDLKILDSAMNKIQKFVS</sequence>
<evidence type="ECO:0000256" key="1">
    <source>
        <dbReference type="ARBA" id="ARBA00001933"/>
    </source>
</evidence>
<organism evidence="7 8">
    <name type="scientific">Candidatus Nitrosopumilus sediminis</name>
    <dbReference type="NCBI Taxonomy" id="1229909"/>
    <lineage>
        <taxon>Archaea</taxon>
        <taxon>Nitrososphaerota</taxon>
        <taxon>Nitrososphaeria</taxon>
        <taxon>Nitrosopumilales</taxon>
        <taxon>Nitrosopumilaceae</taxon>
        <taxon>Nitrosopumilus</taxon>
    </lineage>
</organism>
<keyword evidence="4" id="KW-0663">Pyridoxal phosphate</keyword>
<evidence type="ECO:0000256" key="3">
    <source>
        <dbReference type="ARBA" id="ARBA00022679"/>
    </source>
</evidence>
<keyword evidence="3 5" id="KW-0808">Transferase</keyword>
<evidence type="ECO:0000256" key="4">
    <source>
        <dbReference type="ARBA" id="ARBA00022898"/>
    </source>
</evidence>
<dbReference type="PATRIC" id="fig|1229909.8.peg.73"/>
<dbReference type="Proteomes" id="UP000006100">
    <property type="component" value="Chromosome"/>
</dbReference>
<reference evidence="7 8" key="1">
    <citation type="journal article" date="2012" name="J. Bacteriol.">
        <title>Draft Genome Sequence of an Ammonia-Oxidizing Archaeon, "Candidatus Nitrosopumilus sediminis" AR2, from Svalbard in the Arctic Circle.</title>
        <authorList>
            <person name="Park S.J."/>
            <person name="Kim J.G."/>
            <person name="Jung M.Y."/>
            <person name="Kim S.J."/>
            <person name="Cha I.T."/>
            <person name="Ghai R."/>
            <person name="Martin-Cuadrado A.B."/>
            <person name="Rodriguez-Valera F."/>
            <person name="Rhee S.K."/>
        </authorList>
    </citation>
    <scope>NUCLEOTIDE SEQUENCE [LARGE SCALE GENOMIC DNA]</scope>
    <source>
        <strain evidence="7 8">AR2</strain>
    </source>
</reference>
<dbReference type="InterPro" id="IPR015421">
    <property type="entry name" value="PyrdxlP-dep_Trfase_major"/>
</dbReference>
<evidence type="ECO:0000256" key="5">
    <source>
        <dbReference type="RuleBase" id="RU000481"/>
    </source>
</evidence>
<evidence type="ECO:0000256" key="2">
    <source>
        <dbReference type="ARBA" id="ARBA00022576"/>
    </source>
</evidence>
<dbReference type="InterPro" id="IPR051926">
    <property type="entry name" value="Ala_Aminotransferase"/>
</dbReference>
<dbReference type="Gene3D" id="3.40.640.10">
    <property type="entry name" value="Type I PLP-dependent aspartate aminotransferase-like (Major domain)"/>
    <property type="match status" value="1"/>
</dbReference>
<dbReference type="PANTHER" id="PTHR43488">
    <property type="entry name" value="GLUTAMATE-PYRUVATE AMINOTRANSFERASE ALAA"/>
    <property type="match status" value="1"/>
</dbReference>
<dbReference type="EMBL" id="CP003843">
    <property type="protein sequence ID" value="AFS81884.1"/>
    <property type="molecule type" value="Genomic_DNA"/>
</dbReference>
<dbReference type="AlphaFoldDB" id="K0B8W4"/>